<evidence type="ECO:0000256" key="3">
    <source>
        <dbReference type="ARBA" id="ARBA00022692"/>
    </source>
</evidence>
<reference evidence="11" key="2">
    <citation type="submission" date="2020-02" db="EMBL/GenBank/DDBJ databases">
        <authorList>
            <person name="Matsumoto Y."/>
            <person name="Motooka D."/>
            <person name="Nakamura S."/>
        </authorList>
    </citation>
    <scope>NUCLEOTIDE SEQUENCE</scope>
    <source>
        <strain evidence="11">JCM 13671</strain>
    </source>
</reference>
<evidence type="ECO:0000313" key="11">
    <source>
        <dbReference type="EMBL" id="BBZ34626.1"/>
    </source>
</evidence>
<protein>
    <recommendedName>
        <fullName evidence="10">Fluoride-specific ion channel FluC</fullName>
    </recommendedName>
</protein>
<dbReference type="Proteomes" id="UP000466931">
    <property type="component" value="Chromosome"/>
</dbReference>
<keyword evidence="10" id="KW-0406">Ion transport</keyword>
<dbReference type="Pfam" id="PF02537">
    <property type="entry name" value="CRCB"/>
    <property type="match status" value="1"/>
</dbReference>
<feature type="transmembrane region" description="Helical" evidence="10">
    <location>
        <begin position="101"/>
        <end position="125"/>
    </location>
</feature>
<feature type="transmembrane region" description="Helical" evidence="10">
    <location>
        <begin position="37"/>
        <end position="60"/>
    </location>
</feature>
<comment type="subcellular location">
    <subcellularLocation>
        <location evidence="1 10">Cell membrane</location>
        <topology evidence="1 10">Multi-pass membrane protein</topology>
    </subcellularLocation>
</comment>
<evidence type="ECO:0000256" key="5">
    <source>
        <dbReference type="ARBA" id="ARBA00023136"/>
    </source>
</evidence>
<evidence type="ECO:0000256" key="9">
    <source>
        <dbReference type="ARBA" id="ARBA00049940"/>
    </source>
</evidence>
<keyword evidence="10" id="KW-0479">Metal-binding</keyword>
<proteinExistence type="inferred from homology"/>
<feature type="transmembrane region" description="Helical" evidence="10">
    <location>
        <begin position="72"/>
        <end position="89"/>
    </location>
</feature>
<keyword evidence="5 10" id="KW-0472">Membrane</keyword>
<sequence>MFGHDNRELAAVFIGGALGTLARAGLANLTAPDPAHWPWPTFVVNIIGAFLLGYFSTRLLERLPLSSYRRPLLGTGLCGGLTTFSTMQVETLHMLAHQHYGLAAGYVAASLVLGLLAIHVATGLVRRSRVRA</sequence>
<dbReference type="EMBL" id="AP022612">
    <property type="protein sequence ID" value="BBZ34626.1"/>
    <property type="molecule type" value="Genomic_DNA"/>
</dbReference>
<dbReference type="AlphaFoldDB" id="A0A7I7XZA1"/>
<reference evidence="11" key="1">
    <citation type="journal article" date="2019" name="Emerg. Microbes Infect.">
        <title>Comprehensive subspecies identification of 175 nontuberculous mycobacteria species based on 7547 genomic profiles.</title>
        <authorList>
            <person name="Matsumoto Y."/>
            <person name="Kinjo T."/>
            <person name="Motooka D."/>
            <person name="Nabeya D."/>
            <person name="Jung N."/>
            <person name="Uechi K."/>
            <person name="Horii T."/>
            <person name="Iida T."/>
            <person name="Fujita J."/>
            <person name="Nakamura S."/>
        </authorList>
    </citation>
    <scope>NUCLEOTIDE SEQUENCE [LARGE SCALE GENOMIC DNA]</scope>
    <source>
        <strain evidence="11">JCM 13671</strain>
    </source>
</reference>
<keyword evidence="12" id="KW-1185">Reference proteome</keyword>
<feature type="binding site" evidence="10">
    <location>
        <position position="79"/>
    </location>
    <ligand>
        <name>Na(+)</name>
        <dbReference type="ChEBI" id="CHEBI:29101"/>
        <note>structural</note>
    </ligand>
</feature>
<evidence type="ECO:0000256" key="6">
    <source>
        <dbReference type="ARBA" id="ARBA00023303"/>
    </source>
</evidence>
<dbReference type="PANTHER" id="PTHR28259">
    <property type="entry name" value="FLUORIDE EXPORT PROTEIN 1-RELATED"/>
    <property type="match status" value="1"/>
</dbReference>
<evidence type="ECO:0000256" key="10">
    <source>
        <dbReference type="HAMAP-Rule" id="MF_00454"/>
    </source>
</evidence>
<keyword evidence="10" id="KW-0915">Sodium</keyword>
<dbReference type="PANTHER" id="PTHR28259:SF1">
    <property type="entry name" value="FLUORIDE EXPORT PROTEIN 1-RELATED"/>
    <property type="match status" value="1"/>
</dbReference>
<comment type="catalytic activity">
    <reaction evidence="8">
        <text>fluoride(in) = fluoride(out)</text>
        <dbReference type="Rhea" id="RHEA:76159"/>
        <dbReference type="ChEBI" id="CHEBI:17051"/>
    </reaction>
    <physiologicalReaction direction="left-to-right" evidence="8">
        <dbReference type="Rhea" id="RHEA:76160"/>
    </physiologicalReaction>
</comment>
<keyword evidence="2 10" id="KW-1003">Cell membrane</keyword>
<evidence type="ECO:0000256" key="1">
    <source>
        <dbReference type="ARBA" id="ARBA00004651"/>
    </source>
</evidence>
<evidence type="ECO:0000256" key="8">
    <source>
        <dbReference type="ARBA" id="ARBA00035585"/>
    </source>
</evidence>
<accession>A0A7I7XZA1</accession>
<dbReference type="HAMAP" id="MF_00454">
    <property type="entry name" value="FluC"/>
    <property type="match status" value="1"/>
</dbReference>
<name>A0A7I7XZA1_9MYCO</name>
<keyword evidence="3 10" id="KW-0812">Transmembrane</keyword>
<dbReference type="InterPro" id="IPR003691">
    <property type="entry name" value="FluC"/>
</dbReference>
<evidence type="ECO:0000256" key="4">
    <source>
        <dbReference type="ARBA" id="ARBA00022989"/>
    </source>
</evidence>
<comment type="similarity">
    <text evidence="7 10">Belongs to the fluoride channel Fluc/FEX (TC 1.A.43) family.</text>
</comment>
<evidence type="ECO:0000256" key="2">
    <source>
        <dbReference type="ARBA" id="ARBA00022475"/>
    </source>
</evidence>
<dbReference type="GO" id="GO:0140114">
    <property type="term" value="P:cellular detoxification of fluoride"/>
    <property type="evidence" value="ECO:0007669"/>
    <property type="project" value="UniProtKB-UniRule"/>
</dbReference>
<organism evidence="11 12">
    <name type="scientific">Mycolicibacterium confluentis</name>
    <dbReference type="NCBI Taxonomy" id="28047"/>
    <lineage>
        <taxon>Bacteria</taxon>
        <taxon>Bacillati</taxon>
        <taxon>Actinomycetota</taxon>
        <taxon>Actinomycetes</taxon>
        <taxon>Mycobacteriales</taxon>
        <taxon>Mycobacteriaceae</taxon>
        <taxon>Mycolicibacterium</taxon>
    </lineage>
</organism>
<evidence type="ECO:0000313" key="12">
    <source>
        <dbReference type="Proteomes" id="UP000466931"/>
    </source>
</evidence>
<keyword evidence="4 10" id="KW-1133">Transmembrane helix</keyword>
<evidence type="ECO:0000256" key="7">
    <source>
        <dbReference type="ARBA" id="ARBA00035120"/>
    </source>
</evidence>
<dbReference type="GO" id="GO:0062054">
    <property type="term" value="F:fluoride channel activity"/>
    <property type="evidence" value="ECO:0007669"/>
    <property type="project" value="UniProtKB-UniRule"/>
</dbReference>
<dbReference type="OrthoDB" id="5148600at2"/>
<dbReference type="GO" id="GO:0005886">
    <property type="term" value="C:plasma membrane"/>
    <property type="evidence" value="ECO:0007669"/>
    <property type="project" value="UniProtKB-SubCell"/>
</dbReference>
<dbReference type="NCBIfam" id="NF010812">
    <property type="entry name" value="PRK14216.1"/>
    <property type="match status" value="1"/>
</dbReference>
<keyword evidence="10" id="KW-0813">Transport</keyword>
<comment type="activity regulation">
    <text evidence="10">Na(+) is not transported, but it plays an essential structural role and its presence is essential for fluoride channel function.</text>
</comment>
<dbReference type="GO" id="GO:0046872">
    <property type="term" value="F:metal ion binding"/>
    <property type="evidence" value="ECO:0007669"/>
    <property type="project" value="UniProtKB-KW"/>
</dbReference>
<gene>
    <name evidence="10 11" type="primary">crcB</name>
    <name evidence="10" type="synonym">fluC</name>
    <name evidence="11" type="ORF">MCNF_32310</name>
</gene>
<comment type="function">
    <text evidence="9 10">Fluoride-specific ion channel. Important for reducing fluoride concentration in the cell, thus reducing its toxicity.</text>
</comment>
<keyword evidence="6 10" id="KW-0407">Ion channel</keyword>
<feature type="binding site" evidence="10">
    <location>
        <position position="82"/>
    </location>
    <ligand>
        <name>Na(+)</name>
        <dbReference type="ChEBI" id="CHEBI:29101"/>
        <note>structural</note>
    </ligand>
</feature>